<comment type="catalytic activity">
    <reaction evidence="5">
        <text>N(tele)-phospho-L-histidyl/L-threonyl-[pyruvate, phosphate dikinase] + ADP = N(tele)-phospho-L-histidyl/O-phospho-L-threonyl-[pyruvate, phosphate dikinase] + AMP + H(+)</text>
        <dbReference type="Rhea" id="RHEA:43692"/>
        <dbReference type="Rhea" id="RHEA-COMP:10650"/>
        <dbReference type="Rhea" id="RHEA-COMP:10651"/>
        <dbReference type="ChEBI" id="CHEBI:15378"/>
        <dbReference type="ChEBI" id="CHEBI:30013"/>
        <dbReference type="ChEBI" id="CHEBI:61977"/>
        <dbReference type="ChEBI" id="CHEBI:83586"/>
        <dbReference type="ChEBI" id="CHEBI:456215"/>
        <dbReference type="ChEBI" id="CHEBI:456216"/>
        <dbReference type="EC" id="2.7.11.32"/>
    </reaction>
</comment>
<dbReference type="GO" id="GO:0005524">
    <property type="term" value="F:ATP binding"/>
    <property type="evidence" value="ECO:0007669"/>
    <property type="project" value="InterPro"/>
</dbReference>
<evidence type="ECO:0000256" key="3">
    <source>
        <dbReference type="ARBA" id="ARBA00022741"/>
    </source>
</evidence>
<name>A0AA96RCS3_9BACL</name>
<dbReference type="RefSeq" id="WP_315602779.1">
    <property type="nucleotide sequence ID" value="NZ_CP130318.1"/>
</dbReference>
<sequence length="267" mass="29856">MNKTGGQTVTICSDSIGDTADAVVQATLRQFDSLHVTVRRIGYVKQEDEIRALMEKAAAEGGFVAYTLVQPELREMMRAESIRLSVRAVDIMGPMMQAYVDTFHNEPRHEPGLLRKLDEEYYRRIEAIEFAVKSDDGRDTNAFLKADLVILGVSRTSKTPLSMFLAYTGVKTANLPIVPEVKLPDVLNRVEPGKLIGLTMDAQKLGHIRKERLQAVGLPGSSSYADLRRIVEELEYADSVFRRLGCRVIDVTHKAIEETASIIRSYL</sequence>
<keyword evidence="7" id="KW-1185">Reference proteome</keyword>
<evidence type="ECO:0000256" key="5">
    <source>
        <dbReference type="HAMAP-Rule" id="MF_00921"/>
    </source>
</evidence>
<dbReference type="HAMAP" id="MF_00921">
    <property type="entry name" value="PDRP"/>
    <property type="match status" value="1"/>
</dbReference>
<evidence type="ECO:0000313" key="6">
    <source>
        <dbReference type="EMBL" id="WNQ09012.1"/>
    </source>
</evidence>
<dbReference type="EC" id="2.7.11.32" evidence="5"/>
<dbReference type="PANTHER" id="PTHR31756:SF3">
    <property type="entry name" value="PYRUVATE, PHOSPHATE DIKINASE REGULATORY PROTEIN 1, CHLOROPLASTIC"/>
    <property type="match status" value="1"/>
</dbReference>
<reference evidence="6 7" key="1">
    <citation type="submission" date="2022-02" db="EMBL/GenBank/DDBJ databases">
        <title>Paenibacillus sp. MBLB1776 Whole Genome Shotgun Sequencing.</title>
        <authorList>
            <person name="Hwang C.Y."/>
            <person name="Cho E.-S."/>
            <person name="Seo M.-J."/>
        </authorList>
    </citation>
    <scope>NUCLEOTIDE SEQUENCE [LARGE SCALE GENOMIC DNA]</scope>
    <source>
        <strain evidence="6 7">MBLB1776</strain>
    </source>
</reference>
<dbReference type="GO" id="GO:0043531">
    <property type="term" value="F:ADP binding"/>
    <property type="evidence" value="ECO:0007669"/>
    <property type="project" value="UniProtKB-UniRule"/>
</dbReference>
<dbReference type="InterPro" id="IPR026565">
    <property type="entry name" value="PPDK_reg"/>
</dbReference>
<comment type="similarity">
    <text evidence="5">Belongs to the pyruvate, phosphate/water dikinase regulatory protein family. PDRP subfamily.</text>
</comment>
<dbReference type="NCBIfam" id="NF003742">
    <property type="entry name" value="PRK05339.1"/>
    <property type="match status" value="1"/>
</dbReference>
<keyword evidence="6" id="KW-0670">Pyruvate</keyword>
<evidence type="ECO:0000256" key="1">
    <source>
        <dbReference type="ARBA" id="ARBA00022527"/>
    </source>
</evidence>
<dbReference type="EC" id="2.7.4.27" evidence="5"/>
<keyword evidence="1 5" id="KW-0723">Serine/threonine-protein kinase</keyword>
<comment type="function">
    <text evidence="5">Bifunctional serine/threonine kinase and phosphorylase involved in the regulation of the pyruvate, phosphate dikinase (PPDK) by catalyzing its phosphorylation/dephosphorylation.</text>
</comment>
<comment type="catalytic activity">
    <reaction evidence="5">
        <text>N(tele)-phospho-L-histidyl/O-phospho-L-threonyl-[pyruvate, phosphate dikinase] + phosphate + H(+) = N(tele)-phospho-L-histidyl/L-threonyl-[pyruvate, phosphate dikinase] + diphosphate</text>
        <dbReference type="Rhea" id="RHEA:43696"/>
        <dbReference type="Rhea" id="RHEA-COMP:10650"/>
        <dbReference type="Rhea" id="RHEA-COMP:10651"/>
        <dbReference type="ChEBI" id="CHEBI:15378"/>
        <dbReference type="ChEBI" id="CHEBI:30013"/>
        <dbReference type="ChEBI" id="CHEBI:33019"/>
        <dbReference type="ChEBI" id="CHEBI:43474"/>
        <dbReference type="ChEBI" id="CHEBI:61977"/>
        <dbReference type="ChEBI" id="CHEBI:83586"/>
        <dbReference type="EC" id="2.7.4.27"/>
    </reaction>
</comment>
<dbReference type="PANTHER" id="PTHR31756">
    <property type="entry name" value="PYRUVATE, PHOSPHATE DIKINASE REGULATORY PROTEIN 1, CHLOROPLASTIC"/>
    <property type="match status" value="1"/>
</dbReference>
<feature type="binding site" evidence="5">
    <location>
        <begin position="152"/>
        <end position="159"/>
    </location>
    <ligand>
        <name>ADP</name>
        <dbReference type="ChEBI" id="CHEBI:456216"/>
    </ligand>
</feature>
<keyword evidence="4 5" id="KW-0418">Kinase</keyword>
<organism evidence="6 7">
    <name type="scientific">Paenibacillus aurantius</name>
    <dbReference type="NCBI Taxonomy" id="2918900"/>
    <lineage>
        <taxon>Bacteria</taxon>
        <taxon>Bacillati</taxon>
        <taxon>Bacillota</taxon>
        <taxon>Bacilli</taxon>
        <taxon>Bacillales</taxon>
        <taxon>Paenibacillaceae</taxon>
        <taxon>Paenibacillus</taxon>
    </lineage>
</organism>
<dbReference type="Pfam" id="PF03618">
    <property type="entry name" value="Kinase-PPPase"/>
    <property type="match status" value="1"/>
</dbReference>
<dbReference type="KEGG" id="paun:MJA45_15290"/>
<accession>A0AA96RCS3</accession>
<dbReference type="GO" id="GO:0016776">
    <property type="term" value="F:phosphotransferase activity, phosphate group as acceptor"/>
    <property type="evidence" value="ECO:0007669"/>
    <property type="project" value="UniProtKB-UniRule"/>
</dbReference>
<dbReference type="GO" id="GO:0004674">
    <property type="term" value="F:protein serine/threonine kinase activity"/>
    <property type="evidence" value="ECO:0007669"/>
    <property type="project" value="UniProtKB-UniRule"/>
</dbReference>
<evidence type="ECO:0000313" key="7">
    <source>
        <dbReference type="Proteomes" id="UP001305702"/>
    </source>
</evidence>
<keyword evidence="2 5" id="KW-0808">Transferase</keyword>
<protein>
    <recommendedName>
        <fullName evidence="5">Putative pyruvate, phosphate dikinase regulatory protein</fullName>
        <shortName evidence="5">PPDK regulatory protein</shortName>
        <ecNumber evidence="5">2.7.11.32</ecNumber>
        <ecNumber evidence="5">2.7.4.27</ecNumber>
    </recommendedName>
</protein>
<dbReference type="EMBL" id="CP130318">
    <property type="protein sequence ID" value="WNQ09012.1"/>
    <property type="molecule type" value="Genomic_DNA"/>
</dbReference>
<dbReference type="Proteomes" id="UP001305702">
    <property type="component" value="Chromosome"/>
</dbReference>
<dbReference type="InterPro" id="IPR005177">
    <property type="entry name" value="Kinase-pyrophosphorylase"/>
</dbReference>
<proteinExistence type="inferred from homology"/>
<keyword evidence="3 5" id="KW-0547">Nucleotide-binding</keyword>
<evidence type="ECO:0000256" key="2">
    <source>
        <dbReference type="ARBA" id="ARBA00022679"/>
    </source>
</evidence>
<dbReference type="AlphaFoldDB" id="A0AA96RCS3"/>
<gene>
    <name evidence="6" type="ORF">MJA45_15290</name>
</gene>
<evidence type="ECO:0000256" key="4">
    <source>
        <dbReference type="ARBA" id="ARBA00022777"/>
    </source>
</evidence>